<dbReference type="OrthoDB" id="197432at2759"/>
<dbReference type="Proteomes" id="UP000828390">
    <property type="component" value="Unassembled WGS sequence"/>
</dbReference>
<dbReference type="EMBL" id="JAIWYP010000003">
    <property type="protein sequence ID" value="KAH3852280.1"/>
    <property type="molecule type" value="Genomic_DNA"/>
</dbReference>
<keyword evidence="3" id="KW-1185">Reference proteome</keyword>
<keyword evidence="1" id="KW-1133">Transmembrane helix</keyword>
<dbReference type="PANTHER" id="PTHR16214:SF3">
    <property type="entry name" value="TRANSMEMBRANE PROTEIN 260"/>
    <property type="match status" value="1"/>
</dbReference>
<reference evidence="2" key="2">
    <citation type="submission" date="2020-11" db="EMBL/GenBank/DDBJ databases">
        <authorList>
            <person name="McCartney M.A."/>
            <person name="Auch B."/>
            <person name="Kono T."/>
            <person name="Mallez S."/>
            <person name="Becker A."/>
            <person name="Gohl D.M."/>
            <person name="Silverstein K.A.T."/>
            <person name="Koren S."/>
            <person name="Bechman K.B."/>
            <person name="Herman A."/>
            <person name="Abrahante J.E."/>
            <person name="Garbe J."/>
        </authorList>
    </citation>
    <scope>NUCLEOTIDE SEQUENCE</scope>
    <source>
        <strain evidence="2">Duluth1</strain>
        <tissue evidence="2">Whole animal</tissue>
    </source>
</reference>
<feature type="transmembrane region" description="Helical" evidence="1">
    <location>
        <begin position="199"/>
        <end position="215"/>
    </location>
</feature>
<dbReference type="Pfam" id="PF11028">
    <property type="entry name" value="TMEM260-like"/>
    <property type="match status" value="1"/>
</dbReference>
<feature type="transmembrane region" description="Helical" evidence="1">
    <location>
        <begin position="329"/>
        <end position="348"/>
    </location>
</feature>
<evidence type="ECO:0000313" key="3">
    <source>
        <dbReference type="Proteomes" id="UP000828390"/>
    </source>
</evidence>
<evidence type="ECO:0000313" key="2">
    <source>
        <dbReference type="EMBL" id="KAH3852280.1"/>
    </source>
</evidence>
<sequence length="711" mass="80883">MGKKKHMANSLQAVQSNSKTTDLKTSVATSADVWIICIHGLFVQCIYIYTMYPTIPGGDSGELITAAHELGVAHPPGYPVFTLMAWLAIKLVPLGSVAWRVNLLNAVLAAGASLVFSITIYRYTRCVGSAVLGSSLWSFCKLTWTWSVSAEVFGLNNLCVASLLYLMVAFRDAKDDAKLKVAYIGAFVSGLSLCNQHTIVVYVAVIAVLVLWELWNAKVLSVTKLVQLGMCFLLGLVPYIYLPLSSLFSKARWSWGDQSTLKGFMRHLLRAEYGTFDLAKGQNVESRSLVFSNLRGYVDHCISEYTAVCVVLAIVGIGVSIVRRCRCMSTVLAMCLLYLVMFSWRANLSLSEQLHLGVVERFWMQADMVFILFVTLGFFTVLRFLKDKTDTVSKYRLGLVLAVMACSKQLQRNFADCNHRNNTVVWEFGSRLFHNMPQNALVLTVGDLPSNVLRYIYWCENDRPDVQVLDQELLSYSWFVPKLRHAYPNIKFPGHHMETQNGRLSNGQWVFNFRAFLNAHYDKYPIVGCIGMQTRETSWTEEFDTFPFGPCSLVARRGQPLHLERFLDLALNMSHGWTYPFQGFDGRTWERVATDEMWSAKTNIPLELYKKAVKLKETSQEYSDLMIRSYELYKASVDDVPVDAIPYYWHTNYALACERMMRLKHGYSKAQLLKDTIFHFEMTVEKKPDEKDVPIIIESIKELKKYVGVIK</sequence>
<feature type="transmembrane region" description="Helical" evidence="1">
    <location>
        <begin position="144"/>
        <end position="170"/>
    </location>
</feature>
<dbReference type="AlphaFoldDB" id="A0A9D4L6C4"/>
<feature type="transmembrane region" description="Helical" evidence="1">
    <location>
        <begin position="368"/>
        <end position="385"/>
    </location>
</feature>
<dbReference type="InterPro" id="IPR052724">
    <property type="entry name" value="GT117_domain-containing"/>
</dbReference>
<organism evidence="2 3">
    <name type="scientific">Dreissena polymorpha</name>
    <name type="common">Zebra mussel</name>
    <name type="synonym">Mytilus polymorpha</name>
    <dbReference type="NCBI Taxonomy" id="45954"/>
    <lineage>
        <taxon>Eukaryota</taxon>
        <taxon>Metazoa</taxon>
        <taxon>Spiralia</taxon>
        <taxon>Lophotrochozoa</taxon>
        <taxon>Mollusca</taxon>
        <taxon>Bivalvia</taxon>
        <taxon>Autobranchia</taxon>
        <taxon>Heteroconchia</taxon>
        <taxon>Euheterodonta</taxon>
        <taxon>Imparidentia</taxon>
        <taxon>Neoheterodontei</taxon>
        <taxon>Myida</taxon>
        <taxon>Dreissenoidea</taxon>
        <taxon>Dreissenidae</taxon>
        <taxon>Dreissena</taxon>
    </lineage>
</organism>
<feature type="transmembrane region" description="Helical" evidence="1">
    <location>
        <begin position="33"/>
        <end position="52"/>
    </location>
</feature>
<reference evidence="2" key="1">
    <citation type="journal article" date="2019" name="bioRxiv">
        <title>The Genome of the Zebra Mussel, Dreissena polymorpha: A Resource for Invasive Species Research.</title>
        <authorList>
            <person name="McCartney M.A."/>
            <person name="Auch B."/>
            <person name="Kono T."/>
            <person name="Mallez S."/>
            <person name="Zhang Y."/>
            <person name="Obille A."/>
            <person name="Becker A."/>
            <person name="Abrahante J.E."/>
            <person name="Garbe J."/>
            <person name="Badalamenti J.P."/>
            <person name="Herman A."/>
            <person name="Mangelson H."/>
            <person name="Liachko I."/>
            <person name="Sullivan S."/>
            <person name="Sone E.D."/>
            <person name="Koren S."/>
            <person name="Silverstein K.A.T."/>
            <person name="Beckman K.B."/>
            <person name="Gohl D.M."/>
        </authorList>
    </citation>
    <scope>NUCLEOTIDE SEQUENCE</scope>
    <source>
        <strain evidence="2">Duluth1</strain>
        <tissue evidence="2">Whole animal</tissue>
    </source>
</reference>
<feature type="transmembrane region" description="Helical" evidence="1">
    <location>
        <begin position="78"/>
        <end position="99"/>
    </location>
</feature>
<proteinExistence type="predicted"/>
<feature type="transmembrane region" description="Helical" evidence="1">
    <location>
        <begin position="302"/>
        <end position="322"/>
    </location>
</feature>
<evidence type="ECO:0000256" key="1">
    <source>
        <dbReference type="SAM" id="Phobius"/>
    </source>
</evidence>
<accession>A0A9D4L6C4</accession>
<evidence type="ECO:0008006" key="4">
    <source>
        <dbReference type="Google" id="ProtNLM"/>
    </source>
</evidence>
<feature type="transmembrane region" description="Helical" evidence="1">
    <location>
        <begin position="177"/>
        <end position="193"/>
    </location>
</feature>
<feature type="transmembrane region" description="Helical" evidence="1">
    <location>
        <begin position="222"/>
        <end position="242"/>
    </location>
</feature>
<gene>
    <name evidence="2" type="ORF">DPMN_094784</name>
</gene>
<keyword evidence="1" id="KW-0472">Membrane</keyword>
<feature type="transmembrane region" description="Helical" evidence="1">
    <location>
        <begin position="106"/>
        <end position="124"/>
    </location>
</feature>
<comment type="caution">
    <text evidence="2">The sequence shown here is derived from an EMBL/GenBank/DDBJ whole genome shotgun (WGS) entry which is preliminary data.</text>
</comment>
<dbReference type="InterPro" id="IPR021280">
    <property type="entry name" value="TMEM260-like"/>
</dbReference>
<keyword evidence="1" id="KW-0812">Transmembrane</keyword>
<protein>
    <recommendedName>
        <fullName evidence="4">Transmembrane protein 260</fullName>
    </recommendedName>
</protein>
<name>A0A9D4L6C4_DREPO</name>
<dbReference type="PANTHER" id="PTHR16214">
    <property type="entry name" value="TRANSMEMBRANE PROTEIN 260"/>
    <property type="match status" value="1"/>
</dbReference>